<dbReference type="SUPFAM" id="SSF51735">
    <property type="entry name" value="NAD(P)-binding Rossmann-fold domains"/>
    <property type="match status" value="1"/>
</dbReference>
<evidence type="ECO:0000259" key="1">
    <source>
        <dbReference type="Pfam" id="PF01370"/>
    </source>
</evidence>
<dbReference type="Proteomes" id="UP000222862">
    <property type="component" value="Unassembled WGS sequence"/>
</dbReference>
<dbReference type="InterPro" id="IPR001509">
    <property type="entry name" value="Epimerase_deHydtase"/>
</dbReference>
<reference evidence="2 3" key="1">
    <citation type="submission" date="2017-06" db="EMBL/GenBank/DDBJ databases">
        <title>Genome sequencing of Fusobacterium nucleatum subsp. polymorphum KCOM 1232 (=ChDC F37).</title>
        <authorList>
            <person name="Kook J.-K."/>
            <person name="Park S.-N."/>
            <person name="Lim Y.K."/>
            <person name="Roh H."/>
        </authorList>
    </citation>
    <scope>NUCLEOTIDE SEQUENCE [LARGE SCALE GENOMIC DNA]</scope>
    <source>
        <strain evidence="3">KCOM 1232 ( ChDC F37)</strain>
    </source>
</reference>
<gene>
    <name evidence="2" type="ORF">RN96_11480</name>
</gene>
<evidence type="ECO:0000313" key="2">
    <source>
        <dbReference type="EMBL" id="PGH20188.1"/>
    </source>
</evidence>
<dbReference type="PANTHER" id="PTHR43245:SF58">
    <property type="entry name" value="BLL5923 PROTEIN"/>
    <property type="match status" value="1"/>
</dbReference>
<dbReference type="InterPro" id="IPR050177">
    <property type="entry name" value="Lipid_A_modif_metabolic_enz"/>
</dbReference>
<protein>
    <submittedName>
        <fullName evidence="2">UDP-N-acetylenolpyruvoylglucosamine reductase</fullName>
    </submittedName>
</protein>
<sequence length="291" mass="33736">MNKITLMITGASGFIGSNFMDKYKNEYNIIPVDLLKENPEDLSFDGVDCILHLAALVHQMKGAPREKYFQVNTELTRRIAEKAKIKGVKHFVFYSTVKVYGYDGDLKNHNYILNEFSECNPKNDPYSESKWEAEKILKKLESDNFRVAIIRPPMVYGKGVKGNMESLIKLIKKSPILPFKYDKNKRSLVNINNLLHLTYLVINQQAQGLFLPLDEKNLSLKEIFEGIEEAIGIRRVNIRLIKPLFWILTKLKPKIMLRLYGSLQFNNERTKSEINYQPIISYKEGIKETIQ</sequence>
<proteinExistence type="predicted"/>
<dbReference type="PANTHER" id="PTHR43245">
    <property type="entry name" value="BIFUNCTIONAL POLYMYXIN RESISTANCE PROTEIN ARNA"/>
    <property type="match status" value="1"/>
</dbReference>
<dbReference type="RefSeq" id="WP_098703521.1">
    <property type="nucleotide sequence ID" value="NZ_NJGI01000006.1"/>
</dbReference>
<evidence type="ECO:0000313" key="3">
    <source>
        <dbReference type="Proteomes" id="UP000222862"/>
    </source>
</evidence>
<dbReference type="EMBL" id="NJGI01000006">
    <property type="protein sequence ID" value="PGH20188.1"/>
    <property type="molecule type" value="Genomic_DNA"/>
</dbReference>
<dbReference type="Pfam" id="PF01370">
    <property type="entry name" value="Epimerase"/>
    <property type="match status" value="1"/>
</dbReference>
<feature type="domain" description="NAD-dependent epimerase/dehydratase" evidence="1">
    <location>
        <begin position="7"/>
        <end position="206"/>
    </location>
</feature>
<dbReference type="AlphaFoldDB" id="A0A2B7YGZ4"/>
<dbReference type="InterPro" id="IPR036291">
    <property type="entry name" value="NAD(P)-bd_dom_sf"/>
</dbReference>
<dbReference type="Gene3D" id="3.40.50.720">
    <property type="entry name" value="NAD(P)-binding Rossmann-like Domain"/>
    <property type="match status" value="1"/>
</dbReference>
<organism evidence="2 3">
    <name type="scientific">Fusobacterium nucleatum subsp. polymorphum</name>
    <name type="common">Fusobacterium polymorphum</name>
    <dbReference type="NCBI Taxonomy" id="76857"/>
    <lineage>
        <taxon>Bacteria</taxon>
        <taxon>Fusobacteriati</taxon>
        <taxon>Fusobacteriota</taxon>
        <taxon>Fusobacteriia</taxon>
        <taxon>Fusobacteriales</taxon>
        <taxon>Fusobacteriaceae</taxon>
        <taxon>Fusobacterium</taxon>
    </lineage>
</organism>
<name>A0A2B7YGZ4_FUSNP</name>
<accession>A0A2B7YGZ4</accession>
<comment type="caution">
    <text evidence="2">The sequence shown here is derived from an EMBL/GenBank/DDBJ whole genome shotgun (WGS) entry which is preliminary data.</text>
</comment>